<keyword evidence="8 19" id="KW-0378">Hydrolase</keyword>
<dbReference type="InterPro" id="IPR001223">
    <property type="entry name" value="Glyco_hydro18_cat"/>
</dbReference>
<dbReference type="InterPro" id="IPR050542">
    <property type="entry name" value="Glycosyl_Hydrlase18_Chitinase"/>
</dbReference>
<evidence type="ECO:0000256" key="12">
    <source>
        <dbReference type="ARBA" id="ARBA00023277"/>
    </source>
</evidence>
<keyword evidence="11" id="KW-0325">Glycoprotein</keyword>
<dbReference type="STRING" id="1447883.A0A2B7WVR6"/>
<evidence type="ECO:0000256" key="14">
    <source>
        <dbReference type="ARBA" id="ARBA00023295"/>
    </source>
</evidence>
<evidence type="ECO:0000256" key="2">
    <source>
        <dbReference type="ARBA" id="ARBA00004609"/>
    </source>
</evidence>
<evidence type="ECO:0000256" key="8">
    <source>
        <dbReference type="ARBA" id="ARBA00022801"/>
    </source>
</evidence>
<name>A0A2B7WVR6_POLH7</name>
<dbReference type="PANTHER" id="PTHR45708">
    <property type="entry name" value="ENDOCHITINASE"/>
    <property type="match status" value="1"/>
</dbReference>
<keyword evidence="15" id="KW-0624">Polysaccharide degradation</keyword>
<dbReference type="GO" id="GO:0008061">
    <property type="term" value="F:chitin binding"/>
    <property type="evidence" value="ECO:0007669"/>
    <property type="project" value="UniProtKB-KW"/>
</dbReference>
<dbReference type="GO" id="GO:0005576">
    <property type="term" value="C:extracellular region"/>
    <property type="evidence" value="ECO:0007669"/>
    <property type="project" value="TreeGrafter"/>
</dbReference>
<dbReference type="PANTHER" id="PTHR45708:SF47">
    <property type="entry name" value="ENDOCHITINASE A"/>
    <property type="match status" value="1"/>
</dbReference>
<organism evidence="23 24">
    <name type="scientific">Polytolypa hystricis (strain UAMH7299)</name>
    <dbReference type="NCBI Taxonomy" id="1447883"/>
    <lineage>
        <taxon>Eukaryota</taxon>
        <taxon>Fungi</taxon>
        <taxon>Dikarya</taxon>
        <taxon>Ascomycota</taxon>
        <taxon>Pezizomycotina</taxon>
        <taxon>Eurotiomycetes</taxon>
        <taxon>Eurotiomycetidae</taxon>
        <taxon>Onygenales</taxon>
        <taxon>Onygenales incertae sedis</taxon>
        <taxon>Polytolypa</taxon>
    </lineage>
</organism>
<keyword evidence="13" id="KW-0449">Lipoprotein</keyword>
<keyword evidence="5" id="KW-0336">GPI-anchor</keyword>
<evidence type="ECO:0000256" key="6">
    <source>
        <dbReference type="ARBA" id="ARBA00022669"/>
    </source>
</evidence>
<keyword evidence="14 19" id="KW-0326">Glycosidase</keyword>
<dbReference type="Gene3D" id="3.20.20.80">
    <property type="entry name" value="Glycosidases"/>
    <property type="match status" value="1"/>
</dbReference>
<feature type="non-terminal residue" evidence="23">
    <location>
        <position position="419"/>
    </location>
</feature>
<dbReference type="EC" id="3.2.1.14" evidence="3"/>
<dbReference type="GO" id="GO:0008843">
    <property type="term" value="F:endochitinase activity"/>
    <property type="evidence" value="ECO:0007669"/>
    <property type="project" value="UniProtKB-EC"/>
</dbReference>
<evidence type="ECO:0000256" key="16">
    <source>
        <dbReference type="ARBA" id="ARBA00025727"/>
    </source>
</evidence>
<comment type="caution">
    <text evidence="23">The sequence shown here is derived from an EMBL/GenBank/DDBJ whole genome shotgun (WGS) entry which is preliminary data.</text>
</comment>
<dbReference type="AlphaFoldDB" id="A0A2B7WVR6"/>
<dbReference type="OrthoDB" id="6020543at2759"/>
<comment type="subcellular location">
    <subcellularLocation>
        <location evidence="2">Cell membrane</location>
        <topology evidence="2">Lipid-anchor</topology>
        <topology evidence="2">GPI-anchor</topology>
    </subcellularLocation>
</comment>
<comment type="function">
    <text evidence="17">May be associated with endosporulation.</text>
</comment>
<feature type="compositionally biased region" description="Low complexity" evidence="20">
    <location>
        <begin position="362"/>
        <end position="419"/>
    </location>
</feature>
<dbReference type="PROSITE" id="PS51910">
    <property type="entry name" value="GH18_2"/>
    <property type="match status" value="1"/>
</dbReference>
<evidence type="ECO:0000256" key="4">
    <source>
        <dbReference type="ARBA" id="ARBA00022475"/>
    </source>
</evidence>
<evidence type="ECO:0000256" key="9">
    <source>
        <dbReference type="ARBA" id="ARBA00023024"/>
    </source>
</evidence>
<dbReference type="InterPro" id="IPR045321">
    <property type="entry name" value="Cts1-like"/>
</dbReference>
<evidence type="ECO:0000256" key="17">
    <source>
        <dbReference type="ARBA" id="ARBA00058059"/>
    </source>
</evidence>
<keyword evidence="9" id="KW-0146">Chitin degradation</keyword>
<dbReference type="PROSITE" id="PS01095">
    <property type="entry name" value="GH18_1"/>
    <property type="match status" value="1"/>
</dbReference>
<keyword evidence="7 21" id="KW-0732">Signal</keyword>
<evidence type="ECO:0000313" key="23">
    <source>
        <dbReference type="EMBL" id="PGH00647.1"/>
    </source>
</evidence>
<accession>A0A2B7WVR6</accession>
<dbReference type="EMBL" id="PDNA01000248">
    <property type="protein sequence ID" value="PGH00647.1"/>
    <property type="molecule type" value="Genomic_DNA"/>
</dbReference>
<evidence type="ECO:0000256" key="5">
    <source>
        <dbReference type="ARBA" id="ARBA00022622"/>
    </source>
</evidence>
<feature type="signal peptide" evidence="21">
    <location>
        <begin position="1"/>
        <end position="23"/>
    </location>
</feature>
<sequence>MAFSRLFAAVVAVSSFLIHSTLATYLTSSTNLAVYWGQGPNQQRLRHFCEHTTMDIIPIGFIHLFPDQGAGGYPGSNFGNQCDGQVFVVDGEDTQLLSGCHQIVEDIPICQRLGKTILLSLGGGTPDYKIETGRSAVEFADFLWGAFGPKTEEWGDNPRPFGDNVVDGFDFDIEHSGSFGKAPLTGFYSDELTLLGYALMANRFRQRFQEDPSKRYYLSAAPQCRIPDEQLHEAISKVSFDFIFVQFYNSDGCSARDWVNNPNSNGFTFDEWVKVIKNSPNPDAKLFIGLPASVEAAWLPKFYLSPSEVKPLIGHFMKKYPDTFGGIMLWEATGSERNQVDGMSYADNMKEILYSYGPPRPTTTSTVITRTTLSTTTKPTTTTEPTTTTTEEPTTTTSEKPTTTEESTTTTTEKPTTTE</sequence>
<keyword evidence="24" id="KW-1185">Reference proteome</keyword>
<dbReference type="CDD" id="cd02877">
    <property type="entry name" value="GH18_hevamine_XipI_class_III"/>
    <property type="match status" value="1"/>
</dbReference>
<feature type="region of interest" description="Disordered" evidence="20">
    <location>
        <begin position="355"/>
        <end position="419"/>
    </location>
</feature>
<reference evidence="23 24" key="1">
    <citation type="submission" date="2017-10" db="EMBL/GenBank/DDBJ databases">
        <title>Comparative genomics in systemic dimorphic fungi from Ajellomycetaceae.</title>
        <authorList>
            <person name="Munoz J.F."/>
            <person name="Mcewen J.G."/>
            <person name="Clay O.K."/>
            <person name="Cuomo C.A."/>
        </authorList>
    </citation>
    <scope>NUCLEOTIDE SEQUENCE [LARGE SCALE GENOMIC DNA]</scope>
    <source>
        <strain evidence="23 24">UAMH7299</strain>
    </source>
</reference>
<comment type="similarity">
    <text evidence="16">Belongs to the glycosyl hydrolase 18 family. Chitinase class III subfamily.</text>
</comment>
<feature type="chain" id="PRO_5012405867" description="Endochitinase 2" evidence="21">
    <location>
        <begin position="24"/>
        <end position="419"/>
    </location>
</feature>
<dbReference type="FunFam" id="3.20.20.80:FF:000150">
    <property type="entry name" value="Class III chitinase ChiA1"/>
    <property type="match status" value="1"/>
</dbReference>
<evidence type="ECO:0000313" key="24">
    <source>
        <dbReference type="Proteomes" id="UP000224634"/>
    </source>
</evidence>
<comment type="catalytic activity">
    <reaction evidence="1">
        <text>Random endo-hydrolysis of N-acetyl-beta-D-glucosaminide (1-&gt;4)-beta-linkages in chitin and chitodextrins.</text>
        <dbReference type="EC" id="3.2.1.14"/>
    </reaction>
</comment>
<evidence type="ECO:0000256" key="3">
    <source>
        <dbReference type="ARBA" id="ARBA00012729"/>
    </source>
</evidence>
<evidence type="ECO:0000256" key="7">
    <source>
        <dbReference type="ARBA" id="ARBA00022729"/>
    </source>
</evidence>
<keyword evidence="6" id="KW-0147">Chitin-binding</keyword>
<keyword evidence="10" id="KW-0472">Membrane</keyword>
<feature type="domain" description="GH18" evidence="22">
    <location>
        <begin position="30"/>
        <end position="356"/>
    </location>
</feature>
<dbReference type="Proteomes" id="UP000224634">
    <property type="component" value="Unassembled WGS sequence"/>
</dbReference>
<proteinExistence type="inferred from homology"/>
<evidence type="ECO:0000256" key="1">
    <source>
        <dbReference type="ARBA" id="ARBA00000822"/>
    </source>
</evidence>
<evidence type="ECO:0000256" key="21">
    <source>
        <dbReference type="SAM" id="SignalP"/>
    </source>
</evidence>
<dbReference type="GO" id="GO:0098552">
    <property type="term" value="C:side of membrane"/>
    <property type="evidence" value="ECO:0007669"/>
    <property type="project" value="UniProtKB-KW"/>
</dbReference>
<evidence type="ECO:0000256" key="15">
    <source>
        <dbReference type="ARBA" id="ARBA00023326"/>
    </source>
</evidence>
<dbReference type="GO" id="GO:0005886">
    <property type="term" value="C:plasma membrane"/>
    <property type="evidence" value="ECO:0007669"/>
    <property type="project" value="UniProtKB-SubCell"/>
</dbReference>
<dbReference type="InterPro" id="IPR017853">
    <property type="entry name" value="GH"/>
</dbReference>
<evidence type="ECO:0000259" key="22">
    <source>
        <dbReference type="PROSITE" id="PS51910"/>
    </source>
</evidence>
<dbReference type="Pfam" id="PF00704">
    <property type="entry name" value="Glyco_hydro_18"/>
    <property type="match status" value="1"/>
</dbReference>
<dbReference type="InterPro" id="IPR001579">
    <property type="entry name" value="Glyco_hydro_18_chit_AS"/>
</dbReference>
<gene>
    <name evidence="23" type="ORF">AJ80_09137</name>
</gene>
<keyword evidence="4" id="KW-1003">Cell membrane</keyword>
<protein>
    <recommendedName>
        <fullName evidence="18">Endochitinase 2</fullName>
        <ecNumber evidence="3">3.2.1.14</ecNumber>
    </recommendedName>
</protein>
<evidence type="ECO:0000256" key="13">
    <source>
        <dbReference type="ARBA" id="ARBA00023288"/>
    </source>
</evidence>
<keyword evidence="12" id="KW-0119">Carbohydrate metabolism</keyword>
<evidence type="ECO:0000256" key="10">
    <source>
        <dbReference type="ARBA" id="ARBA00023136"/>
    </source>
</evidence>
<dbReference type="GO" id="GO:0006032">
    <property type="term" value="P:chitin catabolic process"/>
    <property type="evidence" value="ECO:0007669"/>
    <property type="project" value="UniProtKB-KW"/>
</dbReference>
<evidence type="ECO:0000256" key="19">
    <source>
        <dbReference type="RuleBase" id="RU000489"/>
    </source>
</evidence>
<evidence type="ECO:0000256" key="11">
    <source>
        <dbReference type="ARBA" id="ARBA00023180"/>
    </source>
</evidence>
<evidence type="ECO:0000256" key="18">
    <source>
        <dbReference type="ARBA" id="ARBA00072352"/>
    </source>
</evidence>
<dbReference type="GO" id="GO:0000272">
    <property type="term" value="P:polysaccharide catabolic process"/>
    <property type="evidence" value="ECO:0007669"/>
    <property type="project" value="UniProtKB-KW"/>
</dbReference>
<evidence type="ECO:0000256" key="20">
    <source>
        <dbReference type="SAM" id="MobiDB-lite"/>
    </source>
</evidence>
<dbReference type="SUPFAM" id="SSF51445">
    <property type="entry name" value="(Trans)glycosidases"/>
    <property type="match status" value="1"/>
</dbReference>